<dbReference type="InterPro" id="IPR036956">
    <property type="entry name" value="Impact_N_sf"/>
</dbReference>
<dbReference type="PANTHER" id="PTHR16301">
    <property type="entry name" value="IMPACT-RELATED"/>
    <property type="match status" value="1"/>
</dbReference>
<feature type="domain" description="Impact N-terminal" evidence="2">
    <location>
        <begin position="14"/>
        <end position="139"/>
    </location>
</feature>
<dbReference type="InterPro" id="IPR020568">
    <property type="entry name" value="Ribosomal_Su5_D2-typ_SF"/>
</dbReference>
<keyword evidence="3" id="KW-0687">Ribonucleoprotein</keyword>
<dbReference type="SUPFAM" id="SSF54211">
    <property type="entry name" value="Ribosomal protein S5 domain 2-like"/>
    <property type="match status" value="1"/>
</dbReference>
<proteinExistence type="inferred from homology"/>
<evidence type="ECO:0000313" key="3">
    <source>
        <dbReference type="EMBL" id="EIM24190.1"/>
    </source>
</evidence>
<dbReference type="GO" id="GO:0005840">
    <property type="term" value="C:ribosome"/>
    <property type="evidence" value="ECO:0007669"/>
    <property type="project" value="UniProtKB-KW"/>
</dbReference>
<dbReference type="HOGENOM" id="CLU_075864_0_0_1"/>
<keyword evidence="4" id="KW-1185">Reference proteome</keyword>
<dbReference type="InParanoid" id="I4YJP8"/>
<keyword evidence="3" id="KW-0689">Ribosomal protein</keyword>
<dbReference type="PANTHER" id="PTHR16301:SF25">
    <property type="entry name" value="PROTEIN IMPACT"/>
    <property type="match status" value="1"/>
</dbReference>
<dbReference type="InterPro" id="IPR023582">
    <property type="entry name" value="Impact"/>
</dbReference>
<dbReference type="Gene3D" id="3.30.230.30">
    <property type="entry name" value="Impact, N-terminal domain"/>
    <property type="match status" value="1"/>
</dbReference>
<reference evidence="3 4" key="1">
    <citation type="journal article" date="2012" name="Fungal Genet. Biol.">
        <title>The genome of the xerotolerant mold Wallemia sebi reveals adaptations to osmotic stress and suggests cryptic sexual reproduction.</title>
        <authorList>
            <person name="Padamsee M."/>
            <person name="Kumar T.K.A."/>
            <person name="Riley R."/>
            <person name="Binder M."/>
            <person name="Boyd A."/>
            <person name="Calvo A.M."/>
            <person name="Furukawa K."/>
            <person name="Hesse C."/>
            <person name="Hohmann S."/>
            <person name="James T.Y."/>
            <person name="LaButti K."/>
            <person name="Lapidus A."/>
            <person name="Lindquist E."/>
            <person name="Lucas S."/>
            <person name="Miller K."/>
            <person name="Shantappa S."/>
            <person name="Grigoriev I.V."/>
            <person name="Hibbett D.S."/>
            <person name="McLaughlin D.J."/>
            <person name="Spatafora J.W."/>
            <person name="Aime M.C."/>
        </authorList>
    </citation>
    <scope>NUCLEOTIDE SEQUENCE [LARGE SCALE GENOMIC DNA]</scope>
    <source>
        <strain evidence="4">ATCC MYA-4683 / CBS 633.66</strain>
    </source>
</reference>
<dbReference type="STRING" id="671144.I4YJP8"/>
<dbReference type="eggNOG" id="KOG3299">
    <property type="taxonomic scope" value="Eukaryota"/>
</dbReference>
<sequence length="212" mass="24351">MSYYFIQSREIVDRGSLFIANICSVTSDKDTIAQINQIAQAKYQLRQSRNSEPTHSITAYRYLGLKPRKSGLSEDDFTLKSGYDDDGEKYAGKRILEQITTKTPYGQTIDALIVVSRWYGGQMLGPIRFEHIKNLCKEVCDEMRNQEELREKVNTLTSLDDNITELRSKLGMENKSQNYDNLDNAKAERLIKARRGTLDVLKKKLSNRVDPK</sequence>
<dbReference type="Pfam" id="PF01205">
    <property type="entry name" value="Impact_N"/>
    <property type="match status" value="1"/>
</dbReference>
<organism evidence="3 4">
    <name type="scientific">Wallemia mellicola (strain ATCC MYA-4683 / CBS 633.66)</name>
    <name type="common">Wallemia sebi (CBS 633.66)</name>
    <dbReference type="NCBI Taxonomy" id="671144"/>
    <lineage>
        <taxon>Eukaryota</taxon>
        <taxon>Fungi</taxon>
        <taxon>Dikarya</taxon>
        <taxon>Basidiomycota</taxon>
        <taxon>Wallemiomycotina</taxon>
        <taxon>Wallemiomycetes</taxon>
        <taxon>Wallemiales</taxon>
        <taxon>Wallemiaceae</taxon>
        <taxon>Wallemia</taxon>
    </lineage>
</organism>
<dbReference type="GO" id="GO:0005737">
    <property type="term" value="C:cytoplasm"/>
    <property type="evidence" value="ECO:0007669"/>
    <property type="project" value="TreeGrafter"/>
</dbReference>
<dbReference type="InterPro" id="IPR001498">
    <property type="entry name" value="Impact_N"/>
</dbReference>
<name>I4YJP8_WALMC</name>
<dbReference type="OMA" id="THRIAAW"/>
<dbReference type="OrthoDB" id="69641at2759"/>
<dbReference type="AlphaFoldDB" id="I4YJP8"/>
<comment type="similarity">
    <text evidence="1">Belongs to the IMPACT family.</text>
</comment>
<dbReference type="GO" id="GO:0140469">
    <property type="term" value="P:GCN2-mediated signaling"/>
    <property type="evidence" value="ECO:0007669"/>
    <property type="project" value="TreeGrafter"/>
</dbReference>
<dbReference type="EMBL" id="JH668223">
    <property type="protein sequence ID" value="EIM24190.1"/>
    <property type="molecule type" value="Genomic_DNA"/>
</dbReference>
<gene>
    <name evidence="3" type="ORF">WALSEDRAFT_34792</name>
</gene>
<dbReference type="KEGG" id="wse:WALSEDRAFT_34792"/>
<protein>
    <submittedName>
        <fullName evidence="3">Ribosomal protein S5 domain 2-like protein</fullName>
    </submittedName>
</protein>
<dbReference type="RefSeq" id="XP_006956010.1">
    <property type="nucleotide sequence ID" value="XM_006955948.1"/>
</dbReference>
<evidence type="ECO:0000259" key="2">
    <source>
        <dbReference type="Pfam" id="PF01205"/>
    </source>
</evidence>
<dbReference type="Proteomes" id="UP000005242">
    <property type="component" value="Unassembled WGS sequence"/>
</dbReference>
<evidence type="ECO:0000313" key="4">
    <source>
        <dbReference type="Proteomes" id="UP000005242"/>
    </source>
</evidence>
<accession>I4YJP8</accession>
<dbReference type="GO" id="GO:0006446">
    <property type="term" value="P:regulation of translational initiation"/>
    <property type="evidence" value="ECO:0007669"/>
    <property type="project" value="TreeGrafter"/>
</dbReference>
<dbReference type="GeneID" id="18471883"/>
<evidence type="ECO:0000256" key="1">
    <source>
        <dbReference type="ARBA" id="ARBA00007665"/>
    </source>
</evidence>